<dbReference type="EMBL" id="JAPDRQ010000012">
    <property type="protein sequence ID" value="KAJ9662924.1"/>
    <property type="molecule type" value="Genomic_DNA"/>
</dbReference>
<accession>A0ACC3AI10</accession>
<protein>
    <submittedName>
        <fullName evidence="1">Uncharacterized protein</fullName>
    </submittedName>
</protein>
<name>A0ACC3AI10_9EURO</name>
<sequence>MVNELVWENRRRSAEDGKGSRMQSFGSVLATAIKQKVIASRGEYKSAGLDGPIWERLSDASGHDLHEDEEGLWPTAWMTPIAGEKTRLE</sequence>
<reference evidence="1" key="1">
    <citation type="submission" date="2022-10" db="EMBL/GenBank/DDBJ databases">
        <title>Culturing micro-colonial fungi from biological soil crusts in the Mojave desert and describing Neophaeococcomyces mojavensis, and introducing the new genera and species Taxawa tesnikishii.</title>
        <authorList>
            <person name="Kurbessoian T."/>
            <person name="Stajich J.E."/>
        </authorList>
    </citation>
    <scope>NUCLEOTIDE SEQUENCE</scope>
    <source>
        <strain evidence="1">JES_112</strain>
    </source>
</reference>
<comment type="caution">
    <text evidence="1">The sequence shown here is derived from an EMBL/GenBank/DDBJ whole genome shotgun (WGS) entry which is preliminary data.</text>
</comment>
<organism evidence="1 2">
    <name type="scientific">Neophaeococcomyces mojaviensis</name>
    <dbReference type="NCBI Taxonomy" id="3383035"/>
    <lineage>
        <taxon>Eukaryota</taxon>
        <taxon>Fungi</taxon>
        <taxon>Dikarya</taxon>
        <taxon>Ascomycota</taxon>
        <taxon>Pezizomycotina</taxon>
        <taxon>Eurotiomycetes</taxon>
        <taxon>Chaetothyriomycetidae</taxon>
        <taxon>Chaetothyriales</taxon>
        <taxon>Chaetothyriales incertae sedis</taxon>
        <taxon>Neophaeococcomyces</taxon>
    </lineage>
</organism>
<dbReference type="Proteomes" id="UP001172386">
    <property type="component" value="Unassembled WGS sequence"/>
</dbReference>
<evidence type="ECO:0000313" key="2">
    <source>
        <dbReference type="Proteomes" id="UP001172386"/>
    </source>
</evidence>
<gene>
    <name evidence="1" type="ORF">H2198_001152</name>
</gene>
<proteinExistence type="predicted"/>
<evidence type="ECO:0000313" key="1">
    <source>
        <dbReference type="EMBL" id="KAJ9662924.1"/>
    </source>
</evidence>
<keyword evidence="2" id="KW-1185">Reference proteome</keyword>